<dbReference type="InterPro" id="IPR055336">
    <property type="entry name" value="At4g00755-like"/>
</dbReference>
<dbReference type="InterPro" id="IPR036047">
    <property type="entry name" value="F-box-like_dom_sf"/>
</dbReference>
<dbReference type="Proteomes" id="UP000825935">
    <property type="component" value="Chromosome 20"/>
</dbReference>
<feature type="domain" description="F-box" evidence="1">
    <location>
        <begin position="13"/>
        <end position="52"/>
    </location>
</feature>
<comment type="caution">
    <text evidence="2">The sequence shown here is derived from an EMBL/GenBank/DDBJ whole genome shotgun (WGS) entry which is preliminary data.</text>
</comment>
<keyword evidence="3" id="KW-1185">Reference proteome</keyword>
<gene>
    <name evidence="2" type="ORF">KP509_20G052200</name>
</gene>
<dbReference type="OMA" id="MEDNTTR"/>
<evidence type="ECO:0000313" key="3">
    <source>
        <dbReference type="Proteomes" id="UP000825935"/>
    </source>
</evidence>
<name>A0A8T2SG24_CERRI</name>
<accession>A0A8T2SG24</accession>
<dbReference type="OrthoDB" id="63379at2759"/>
<dbReference type="EMBL" id="CM035425">
    <property type="protein sequence ID" value="KAH7331829.1"/>
    <property type="molecule type" value="Genomic_DNA"/>
</dbReference>
<dbReference type="PANTHER" id="PTHR39741:SF2">
    <property type="entry name" value="F-BOX DOMAIN-CONTAINING PROTEIN"/>
    <property type="match status" value="1"/>
</dbReference>
<dbReference type="InterPro" id="IPR001810">
    <property type="entry name" value="F-box_dom"/>
</dbReference>
<proteinExistence type="predicted"/>
<organism evidence="2 3">
    <name type="scientific">Ceratopteris richardii</name>
    <name type="common">Triangle waterfern</name>
    <dbReference type="NCBI Taxonomy" id="49495"/>
    <lineage>
        <taxon>Eukaryota</taxon>
        <taxon>Viridiplantae</taxon>
        <taxon>Streptophyta</taxon>
        <taxon>Embryophyta</taxon>
        <taxon>Tracheophyta</taxon>
        <taxon>Polypodiopsida</taxon>
        <taxon>Polypodiidae</taxon>
        <taxon>Polypodiales</taxon>
        <taxon>Pteridineae</taxon>
        <taxon>Pteridaceae</taxon>
        <taxon>Parkerioideae</taxon>
        <taxon>Ceratopteris</taxon>
    </lineage>
</organism>
<dbReference type="Pfam" id="PF12937">
    <property type="entry name" value="F-box-like"/>
    <property type="match status" value="1"/>
</dbReference>
<dbReference type="EMBL" id="CM035425">
    <property type="protein sequence ID" value="KAH7331826.1"/>
    <property type="molecule type" value="Genomic_DNA"/>
</dbReference>
<evidence type="ECO:0000313" key="2">
    <source>
        <dbReference type="EMBL" id="KAH7331829.1"/>
    </source>
</evidence>
<dbReference type="PANTHER" id="PTHR39741">
    <property type="entry name" value="F-BOX DOMAIN CONTAINING PROTEIN, EXPRESSED"/>
    <property type="match status" value="1"/>
</dbReference>
<dbReference type="AlphaFoldDB" id="A0A8T2SG24"/>
<dbReference type="SUPFAM" id="SSF81383">
    <property type="entry name" value="F-box domain"/>
    <property type="match status" value="1"/>
</dbReference>
<reference evidence="2" key="1">
    <citation type="submission" date="2021-08" db="EMBL/GenBank/DDBJ databases">
        <title>WGS assembly of Ceratopteris richardii.</title>
        <authorList>
            <person name="Marchant D.B."/>
            <person name="Chen G."/>
            <person name="Jenkins J."/>
            <person name="Shu S."/>
            <person name="Leebens-Mack J."/>
            <person name="Grimwood J."/>
            <person name="Schmutz J."/>
            <person name="Soltis P."/>
            <person name="Soltis D."/>
            <person name="Chen Z.-H."/>
        </authorList>
    </citation>
    <scope>NUCLEOTIDE SEQUENCE</scope>
    <source>
        <strain evidence="2">Whitten #5841</strain>
        <tissue evidence="2">Leaf</tissue>
    </source>
</reference>
<dbReference type="Gene3D" id="1.20.1280.50">
    <property type="match status" value="1"/>
</dbReference>
<evidence type="ECO:0000259" key="1">
    <source>
        <dbReference type="Pfam" id="PF12937"/>
    </source>
</evidence>
<protein>
    <recommendedName>
        <fullName evidence="1">F-box domain-containing protein</fullName>
    </recommendedName>
</protein>
<sequence>MGSHMEALEEDNLAYILSLLDTPRDLSSASCVCSLWHEIVVKDGFWRTMCIKQFPELGNYFRCLSSSGNLGTLSEASLHKCSSPSRKNDAGSVYMSLLKSLLEPPIQRTCIAEPLHASSTDNLPTESIAQTLFPKPQYTDEHSYSYWSSKGESNVDVPEMLTYRLVSDICVVHSIKIQPFLAFFQSGHPIYSAKMVRFRFGYPRIKKRHWSGLFQSLVAHRSQKASMDDYVWTYVSPEFPMRQENILQTFELPRPTVCIGGILQVEFMGREQTQSSDNLYYICISHVYVSGRPILGFKLENMLTNQKVLLRQLTEEDKGSLSNQQSLDPFIEMINGVVQGIHDPLVDNLLWYLYSAGLLHDLREDEVESE</sequence>